<keyword evidence="3" id="KW-1185">Reference proteome</keyword>
<reference evidence="2 3" key="1">
    <citation type="submission" date="2018-10" db="EMBL/GenBank/DDBJ databases">
        <title>Sphingobacterium sp. M05W1-28.</title>
        <authorList>
            <person name="Cai H."/>
        </authorList>
    </citation>
    <scope>NUCLEOTIDE SEQUENCE [LARGE SCALE GENOMIC DNA]</scope>
    <source>
        <strain evidence="2 3">M05W1-28</strain>
    </source>
</reference>
<dbReference type="AlphaFoldDB" id="A0A420VR98"/>
<dbReference type="RefSeq" id="WP_121127040.1">
    <property type="nucleotide sequence ID" value="NZ_RBWS01000026.1"/>
</dbReference>
<dbReference type="OrthoDB" id="706083at2"/>
<keyword evidence="1" id="KW-0732">Signal</keyword>
<feature type="signal peptide" evidence="1">
    <location>
        <begin position="1"/>
        <end position="20"/>
    </location>
</feature>
<accession>A0A420VR98</accession>
<sequence length="184" mass="21145">MIKSLFVVLLFLVTTLFANAQSMKLTPNDFVDAADESKNYVVLNFAGKSQSDLYKAVLKFVNSYYNNPEKVATKIEGEQIVVDAIKEKATAWGRGNDLDFFYKITMDFKDGRLRFSPNYKYLENYNGIEYPLVKKSNLWVKTALFNTDGKVRREAAKQELEKFINNYIIAITNSINTSKSNDNW</sequence>
<dbReference type="Proteomes" id="UP000282423">
    <property type="component" value="Unassembled WGS sequence"/>
</dbReference>
<dbReference type="EMBL" id="RBWS01000026">
    <property type="protein sequence ID" value="RKO68787.1"/>
    <property type="molecule type" value="Genomic_DNA"/>
</dbReference>
<protein>
    <submittedName>
        <fullName evidence="2">DUF4468 domain-containing protein</fullName>
    </submittedName>
</protein>
<gene>
    <name evidence="2" type="ORF">D7322_25680</name>
</gene>
<evidence type="ECO:0000256" key="1">
    <source>
        <dbReference type="SAM" id="SignalP"/>
    </source>
</evidence>
<evidence type="ECO:0000313" key="3">
    <source>
        <dbReference type="Proteomes" id="UP000282423"/>
    </source>
</evidence>
<dbReference type="Gene3D" id="3.30.530.80">
    <property type="match status" value="1"/>
</dbReference>
<comment type="caution">
    <text evidence="2">The sequence shown here is derived from an EMBL/GenBank/DDBJ whole genome shotgun (WGS) entry which is preliminary data.</text>
</comment>
<organism evidence="2 3">
    <name type="scientific">Sphingobacterium puteale</name>
    <dbReference type="NCBI Taxonomy" id="2420510"/>
    <lineage>
        <taxon>Bacteria</taxon>
        <taxon>Pseudomonadati</taxon>
        <taxon>Bacteroidota</taxon>
        <taxon>Sphingobacteriia</taxon>
        <taxon>Sphingobacteriales</taxon>
        <taxon>Sphingobacteriaceae</taxon>
        <taxon>Sphingobacterium</taxon>
    </lineage>
</organism>
<name>A0A420VR98_9SPHI</name>
<feature type="chain" id="PRO_5018969165" evidence="1">
    <location>
        <begin position="21"/>
        <end position="184"/>
    </location>
</feature>
<proteinExistence type="predicted"/>
<evidence type="ECO:0000313" key="2">
    <source>
        <dbReference type="EMBL" id="RKO68787.1"/>
    </source>
</evidence>